<protein>
    <submittedName>
        <fullName evidence="1">Uncharacterized protein</fullName>
    </submittedName>
</protein>
<dbReference type="EMBL" id="JACLYU010000001">
    <property type="protein sequence ID" value="MBM6698944.1"/>
    <property type="molecule type" value="Genomic_DNA"/>
</dbReference>
<dbReference type="AlphaFoldDB" id="A0A939B907"/>
<gene>
    <name evidence="1" type="ORF">H7U32_01100</name>
</gene>
<evidence type="ECO:0000313" key="1">
    <source>
        <dbReference type="EMBL" id="MBM6698944.1"/>
    </source>
</evidence>
<reference evidence="1" key="2">
    <citation type="journal article" date="2021" name="Sci. Rep.">
        <title>The distribution of antibiotic resistance genes in chicken gut microbiota commensals.</title>
        <authorList>
            <person name="Juricova H."/>
            <person name="Matiasovicova J."/>
            <person name="Kubasova T."/>
            <person name="Cejkova D."/>
            <person name="Rychlik I."/>
        </authorList>
    </citation>
    <scope>NUCLEOTIDE SEQUENCE</scope>
    <source>
        <strain evidence="1">An836</strain>
    </source>
</reference>
<dbReference type="RefSeq" id="WP_204467259.1">
    <property type="nucleotide sequence ID" value="NZ_JACLYU010000001.1"/>
</dbReference>
<organism evidence="1 2">
    <name type="scientific">Bifidobacterium pullorum subsp. saeculare</name>
    <dbReference type="NCBI Taxonomy" id="78257"/>
    <lineage>
        <taxon>Bacteria</taxon>
        <taxon>Bacillati</taxon>
        <taxon>Actinomycetota</taxon>
        <taxon>Actinomycetes</taxon>
        <taxon>Bifidobacteriales</taxon>
        <taxon>Bifidobacteriaceae</taxon>
        <taxon>Bifidobacterium</taxon>
    </lineage>
</organism>
<reference evidence="1" key="1">
    <citation type="submission" date="2020-08" db="EMBL/GenBank/DDBJ databases">
        <authorList>
            <person name="Cejkova D."/>
            <person name="Kubasova T."/>
            <person name="Jahodarova E."/>
            <person name="Rychlik I."/>
        </authorList>
    </citation>
    <scope>NUCLEOTIDE SEQUENCE</scope>
    <source>
        <strain evidence="1">An836</strain>
    </source>
</reference>
<name>A0A939B907_9BIFI</name>
<comment type="caution">
    <text evidence="1">The sequence shown here is derived from an EMBL/GenBank/DDBJ whole genome shotgun (WGS) entry which is preliminary data.</text>
</comment>
<keyword evidence="2" id="KW-1185">Reference proteome</keyword>
<sequence>MTEADKSLPLIPVTVLMPASMWTAITQQAEAAGVSFSAMTREVVNRGLTDPAHAA</sequence>
<proteinExistence type="predicted"/>
<evidence type="ECO:0000313" key="2">
    <source>
        <dbReference type="Proteomes" id="UP000718821"/>
    </source>
</evidence>
<accession>A0A939B907</accession>
<dbReference type="Proteomes" id="UP000718821">
    <property type="component" value="Unassembled WGS sequence"/>
</dbReference>